<dbReference type="Proteomes" id="UP000007264">
    <property type="component" value="Unassembled WGS sequence"/>
</dbReference>
<feature type="transmembrane region" description="Helical" evidence="5">
    <location>
        <begin position="287"/>
        <end position="308"/>
    </location>
</feature>
<feature type="domain" description="Sugar phosphate transporter" evidence="6">
    <location>
        <begin position="18"/>
        <end position="306"/>
    </location>
</feature>
<dbReference type="InterPro" id="IPR050186">
    <property type="entry name" value="TPT_transporter"/>
</dbReference>
<name>I0YZY0_COCSC</name>
<sequence>MKSTADTPRKSFLFFAGLVAIYLTFNSLLNLSNKWVLSSSTGYGFTFPLALTCCHMGFSFLALLPYMLGKSMRGTHRKSIEKQWKGLVAIGVLMAANIAFNNSSLVNMSLSLNQIIRASIPVVTAIVAVVVEHQVPGKGEAAGLLVLTGGVMLSVYEGTAVGSPYAIFCCIAGTVCNGAMMSFSGRLLAEKLDVLRLAFYTAPVSLGVLLPIFYLSEAQRIQQYMAINGRDVYILVILSSMLALSYNIVHSLMILHTSAVATTVIGEAKIIGLLILSYFLLGEKKVFTPNLWIGCVAAIGGFCLYSHFKLRAIQSKAAQDGPRDAADAEAHPLIPAATQLTKLSPRSPESRV</sequence>
<dbReference type="GeneID" id="17041947"/>
<feature type="transmembrane region" description="Helical" evidence="5">
    <location>
        <begin position="165"/>
        <end position="185"/>
    </location>
</feature>
<dbReference type="OrthoDB" id="10261634at2759"/>
<dbReference type="EMBL" id="AGSI01000006">
    <property type="protein sequence ID" value="EIE23949.1"/>
    <property type="molecule type" value="Genomic_DNA"/>
</dbReference>
<gene>
    <name evidence="7" type="ORF">COCSUDRAFT_47069</name>
</gene>
<keyword evidence="3 5" id="KW-1133">Transmembrane helix</keyword>
<dbReference type="InterPro" id="IPR004853">
    <property type="entry name" value="Sugar_P_trans_dom"/>
</dbReference>
<keyword evidence="4 5" id="KW-0472">Membrane</keyword>
<comment type="subcellular location">
    <subcellularLocation>
        <location evidence="1">Membrane</location>
        <topology evidence="1">Multi-pass membrane protein</topology>
    </subcellularLocation>
</comment>
<dbReference type="RefSeq" id="XP_005648493.1">
    <property type="nucleotide sequence ID" value="XM_005648436.1"/>
</dbReference>
<dbReference type="eggNOG" id="KOG1441">
    <property type="taxonomic scope" value="Eukaryota"/>
</dbReference>
<organism evidence="7 8">
    <name type="scientific">Coccomyxa subellipsoidea (strain C-169)</name>
    <name type="common">Green microalga</name>
    <dbReference type="NCBI Taxonomy" id="574566"/>
    <lineage>
        <taxon>Eukaryota</taxon>
        <taxon>Viridiplantae</taxon>
        <taxon>Chlorophyta</taxon>
        <taxon>core chlorophytes</taxon>
        <taxon>Trebouxiophyceae</taxon>
        <taxon>Trebouxiophyceae incertae sedis</taxon>
        <taxon>Coccomyxaceae</taxon>
        <taxon>Coccomyxa</taxon>
        <taxon>Coccomyxa subellipsoidea</taxon>
    </lineage>
</organism>
<dbReference type="AlphaFoldDB" id="I0YZY0"/>
<keyword evidence="2 5" id="KW-0812">Transmembrane</keyword>
<dbReference type="PANTHER" id="PTHR11132">
    <property type="entry name" value="SOLUTE CARRIER FAMILY 35"/>
    <property type="match status" value="1"/>
</dbReference>
<dbReference type="InterPro" id="IPR037185">
    <property type="entry name" value="EmrE-like"/>
</dbReference>
<feature type="transmembrane region" description="Helical" evidence="5">
    <location>
        <begin position="43"/>
        <end position="64"/>
    </location>
</feature>
<evidence type="ECO:0000256" key="3">
    <source>
        <dbReference type="ARBA" id="ARBA00022989"/>
    </source>
</evidence>
<evidence type="ECO:0000259" key="6">
    <source>
        <dbReference type="Pfam" id="PF03151"/>
    </source>
</evidence>
<evidence type="ECO:0000256" key="5">
    <source>
        <dbReference type="SAM" id="Phobius"/>
    </source>
</evidence>
<reference evidence="7 8" key="1">
    <citation type="journal article" date="2012" name="Genome Biol.">
        <title>The genome of the polar eukaryotic microalga coccomyxa subellipsoidea reveals traits of cold adaptation.</title>
        <authorList>
            <person name="Blanc G."/>
            <person name="Agarkova I."/>
            <person name="Grimwood J."/>
            <person name="Kuo A."/>
            <person name="Brueggeman A."/>
            <person name="Dunigan D."/>
            <person name="Gurnon J."/>
            <person name="Ladunga I."/>
            <person name="Lindquist E."/>
            <person name="Lucas S."/>
            <person name="Pangilinan J."/>
            <person name="Proschold T."/>
            <person name="Salamov A."/>
            <person name="Schmutz J."/>
            <person name="Weeks D."/>
            <person name="Yamada T."/>
            <person name="Claverie J.M."/>
            <person name="Grigoriev I."/>
            <person name="Van Etten J."/>
            <person name="Lomsadze A."/>
            <person name="Borodovsky M."/>
        </authorList>
    </citation>
    <scope>NUCLEOTIDE SEQUENCE [LARGE SCALE GENOMIC DNA]</scope>
    <source>
        <strain evidence="7 8">C-169</strain>
    </source>
</reference>
<evidence type="ECO:0000313" key="8">
    <source>
        <dbReference type="Proteomes" id="UP000007264"/>
    </source>
</evidence>
<comment type="caution">
    <text evidence="7">The sequence shown here is derived from an EMBL/GenBank/DDBJ whole genome shotgun (WGS) entry which is preliminary data.</text>
</comment>
<accession>I0YZY0</accession>
<keyword evidence="8" id="KW-1185">Reference proteome</keyword>
<evidence type="ECO:0000256" key="4">
    <source>
        <dbReference type="ARBA" id="ARBA00023136"/>
    </source>
</evidence>
<evidence type="ECO:0000313" key="7">
    <source>
        <dbReference type="EMBL" id="EIE23949.1"/>
    </source>
</evidence>
<feature type="transmembrane region" description="Helical" evidence="5">
    <location>
        <begin position="232"/>
        <end position="249"/>
    </location>
</feature>
<dbReference type="KEGG" id="csl:COCSUDRAFT_47069"/>
<feature type="transmembrane region" description="Helical" evidence="5">
    <location>
        <begin position="261"/>
        <end position="281"/>
    </location>
</feature>
<dbReference type="SUPFAM" id="SSF103481">
    <property type="entry name" value="Multidrug resistance efflux transporter EmrE"/>
    <property type="match status" value="1"/>
</dbReference>
<evidence type="ECO:0000256" key="1">
    <source>
        <dbReference type="ARBA" id="ARBA00004141"/>
    </source>
</evidence>
<feature type="transmembrane region" description="Helical" evidence="5">
    <location>
        <begin position="12"/>
        <end position="31"/>
    </location>
</feature>
<dbReference type="Pfam" id="PF03151">
    <property type="entry name" value="TPT"/>
    <property type="match status" value="1"/>
</dbReference>
<dbReference type="GO" id="GO:0016020">
    <property type="term" value="C:membrane"/>
    <property type="evidence" value="ECO:0007669"/>
    <property type="project" value="UniProtKB-SubCell"/>
</dbReference>
<feature type="transmembrane region" description="Helical" evidence="5">
    <location>
        <begin position="197"/>
        <end position="216"/>
    </location>
</feature>
<evidence type="ECO:0000256" key="2">
    <source>
        <dbReference type="ARBA" id="ARBA00022692"/>
    </source>
</evidence>
<proteinExistence type="predicted"/>
<protein>
    <submittedName>
        <fullName evidence="7">TPT-domain-containing protein</fullName>
    </submittedName>
</protein>